<feature type="compositionally biased region" description="Pro residues" evidence="1">
    <location>
        <begin position="183"/>
        <end position="192"/>
    </location>
</feature>
<evidence type="ECO:0000313" key="2">
    <source>
        <dbReference type="EMBL" id="KIW89671.1"/>
    </source>
</evidence>
<feature type="region of interest" description="Disordered" evidence="1">
    <location>
        <begin position="1342"/>
        <end position="1482"/>
    </location>
</feature>
<keyword evidence="3" id="KW-1185">Reference proteome</keyword>
<feature type="compositionally biased region" description="Basic and acidic residues" evidence="1">
    <location>
        <begin position="343"/>
        <end position="356"/>
    </location>
</feature>
<organism evidence="2 3">
    <name type="scientific">Cladophialophora bantiana (strain ATCC 10958 / CBS 173.52 / CDC B-1940 / NIH 8579)</name>
    <name type="common">Xylohypha bantiana</name>
    <dbReference type="NCBI Taxonomy" id="1442370"/>
    <lineage>
        <taxon>Eukaryota</taxon>
        <taxon>Fungi</taxon>
        <taxon>Dikarya</taxon>
        <taxon>Ascomycota</taxon>
        <taxon>Pezizomycotina</taxon>
        <taxon>Eurotiomycetes</taxon>
        <taxon>Chaetothyriomycetidae</taxon>
        <taxon>Chaetothyriales</taxon>
        <taxon>Herpotrichiellaceae</taxon>
        <taxon>Cladophialophora</taxon>
    </lineage>
</organism>
<gene>
    <name evidence="2" type="ORF">Z519_09827</name>
</gene>
<reference evidence="2" key="1">
    <citation type="submission" date="2015-01" db="EMBL/GenBank/DDBJ databases">
        <title>The Genome Sequence of Cladophialophora bantiana CBS 173.52.</title>
        <authorList>
            <consortium name="The Broad Institute Genomics Platform"/>
            <person name="Cuomo C."/>
            <person name="de Hoog S."/>
            <person name="Gorbushina A."/>
            <person name="Stielow B."/>
            <person name="Teixiera M."/>
            <person name="Abouelleil A."/>
            <person name="Chapman S.B."/>
            <person name="Priest M."/>
            <person name="Young S.K."/>
            <person name="Wortman J."/>
            <person name="Nusbaum C."/>
            <person name="Birren B."/>
        </authorList>
    </citation>
    <scope>NUCLEOTIDE SEQUENCE [LARGE SCALE GENOMIC DNA]</scope>
    <source>
        <strain evidence="2">CBS 173.52</strain>
    </source>
</reference>
<feature type="compositionally biased region" description="Polar residues" evidence="1">
    <location>
        <begin position="1207"/>
        <end position="1218"/>
    </location>
</feature>
<feature type="compositionally biased region" description="Low complexity" evidence="1">
    <location>
        <begin position="643"/>
        <end position="661"/>
    </location>
</feature>
<evidence type="ECO:0000256" key="1">
    <source>
        <dbReference type="SAM" id="MobiDB-lite"/>
    </source>
</evidence>
<protein>
    <submittedName>
        <fullName evidence="2">Uncharacterized protein</fullName>
    </submittedName>
</protein>
<feature type="compositionally biased region" description="Pro residues" evidence="1">
    <location>
        <begin position="968"/>
        <end position="977"/>
    </location>
</feature>
<accession>A0A0D2EHW1</accession>
<feature type="compositionally biased region" description="Low complexity" evidence="1">
    <location>
        <begin position="532"/>
        <end position="543"/>
    </location>
</feature>
<feature type="region of interest" description="Disordered" evidence="1">
    <location>
        <begin position="267"/>
        <end position="671"/>
    </location>
</feature>
<feature type="compositionally biased region" description="Polar residues" evidence="1">
    <location>
        <begin position="662"/>
        <end position="671"/>
    </location>
</feature>
<feature type="compositionally biased region" description="Polar residues" evidence="1">
    <location>
        <begin position="456"/>
        <end position="465"/>
    </location>
</feature>
<feature type="compositionally biased region" description="Low complexity" evidence="1">
    <location>
        <begin position="986"/>
        <end position="1001"/>
    </location>
</feature>
<feature type="compositionally biased region" description="Low complexity" evidence="1">
    <location>
        <begin position="17"/>
        <end position="52"/>
    </location>
</feature>
<dbReference type="EMBL" id="KN846995">
    <property type="protein sequence ID" value="KIW89671.1"/>
    <property type="molecule type" value="Genomic_DNA"/>
</dbReference>
<dbReference type="RefSeq" id="XP_016616340.1">
    <property type="nucleotide sequence ID" value="XM_016767548.1"/>
</dbReference>
<evidence type="ECO:0000313" key="3">
    <source>
        <dbReference type="Proteomes" id="UP000053789"/>
    </source>
</evidence>
<feature type="region of interest" description="Disordered" evidence="1">
    <location>
        <begin position="1037"/>
        <end position="1310"/>
    </location>
</feature>
<feature type="compositionally biased region" description="Basic and acidic residues" evidence="1">
    <location>
        <begin position="481"/>
        <end position="499"/>
    </location>
</feature>
<dbReference type="HOGENOM" id="CLU_002643_0_0_1"/>
<feature type="region of interest" description="Disordered" evidence="1">
    <location>
        <begin position="691"/>
        <end position="727"/>
    </location>
</feature>
<feature type="region of interest" description="Disordered" evidence="1">
    <location>
        <begin position="1"/>
        <end position="247"/>
    </location>
</feature>
<feature type="compositionally biased region" description="Low complexity" evidence="1">
    <location>
        <begin position="72"/>
        <end position="84"/>
    </location>
</feature>
<sequence>MNFLHRRSRSASATRPQTPASASAHMAATQAFLSSRASQANLSASAAAQALRTMSPPPTPVDQVQTKRMIQRQASSGSLSSSARGRGRGGLQRHNSAGSMTERTFRTPSPSPSRPVSRSEPQAPPLPTIPQQFAPPSTTSVKKKKKKRASSQEAPPPRVLSPPLVRPQTRGHSLDRYGSPQQQPLPAPPPNFPKNNSLPQNNDLERVDSRNSINFSRPLSPRPQSPVAQSPMAQSPVLINGDRPHPDAVARAISPAQAADIQYDLAQTANQPVKKKKKKVVNGAVEGSHLQSGTRASRPVVNPLEPSPEPQIQALSDQQSLARKKKKKPVFSEENPDFPTDTSRTDSDSDSNIERKRERRTQRASGVLQKQPSIVREDWEGEQQEQASPPQGRQTTHATLNSAQESTTPVQDKRPTNATGTSRKIESAVPPPAPDRPRSPAMHAIAAPDGREESPASMSLLQVTEHQPIRGPSLSPSRSTRFSERLSSDLAAGRKHEPPPRSISPAKPALKHHSPAPAFSGGEPRGSSVTPSESSDISSASADGLPKRKKSVRVSFEVQPEIVGTAASVQSPAESPGKEKKGWLGLGKAKPILNTVSSNDDMEELMKPRPQLPSFGSVRGQKFRDINDSNTAQIPRPPPETRTPPIEGKSSTTSVTSSETSGNYNPYSATGVSSDHAVGAVFAQEARKTLGQTSANRLNEPLPPEVTSVEGTVSFSDEENDTSGAEETVYTPAARIVREGEACTDAETNQATVINQPVRPAIERPLRTEVPVVSVSPPTPAEELKPNDQYLVEVPGGFPLSAENLGKRDEPSKGPLVTSRPPDVSSRTVAEVIDEDESDNDSIYSDAAEDPSEMEGMGFGSIDAIVESPIVTPPALLTSPESPLARVSPSISHDALGTGSWEQTQARWSGIAEQTRYLPTHIIKSEPPSATTVHDVEHAKQGLEQQPAQERTPEAATTVYNKISQPAQPRPTRPPTSQPKRKKKSPAAIAAAASVPAAAAATQGLPESPLRKRNQPSAYPTIEGPTLGYAAAAAAPFRQSMRASSPPEAESGFRKTLRNENPHSMPVSMVSPQERANQPLTSSPPTQSRSALQKRHIPSAAAAAISAPPPRTQPVRPVVTNDSDSESSFRKARRSKSTTGGKYTMRRSMRGPAEPSLRGDRLSGVRSVSPVGRRPFSSDGSHTMRHTMRASIDNVPTLRGSTDARRSSSLFARQQTSRPPALSMSMVGQNNRSRILDSDDEDEHPQRSKWRSRFADDSDDEIDVPQFAPVRGIPRGNNDDESTDLDDSSDEERAAPKAQATPKLQIPQVGSPALLSSVEAVSPNSEKKRGILGIFRGKKPKEEGLSPVVESPQMPAKTTDTTKASRLGFASTAERDRVIAQTRAKLEAAKEQQNVREPQHGHAKLHRRHGPERIMSDSWPLPPALPNENPRPSTADGPLMRNGTTRLNQGSMRKPHEVPEVVGRSGKKKKFPMLRKAFGLKD</sequence>
<dbReference type="Proteomes" id="UP000053789">
    <property type="component" value="Unassembled WGS sequence"/>
</dbReference>
<feature type="compositionally biased region" description="Polar residues" evidence="1">
    <location>
        <begin position="1442"/>
        <end position="1451"/>
    </location>
</feature>
<feature type="region of interest" description="Disordered" evidence="1">
    <location>
        <begin position="930"/>
        <end position="1025"/>
    </location>
</feature>
<feature type="compositionally biased region" description="Basic and acidic residues" evidence="1">
    <location>
        <begin position="1373"/>
        <end position="1400"/>
    </location>
</feature>
<feature type="region of interest" description="Disordered" evidence="1">
    <location>
        <begin position="880"/>
        <end position="899"/>
    </location>
</feature>
<feature type="region of interest" description="Disordered" evidence="1">
    <location>
        <begin position="801"/>
        <end position="827"/>
    </location>
</feature>
<feature type="compositionally biased region" description="Polar residues" evidence="1">
    <location>
        <begin position="384"/>
        <end position="422"/>
    </location>
</feature>
<dbReference type="OrthoDB" id="5423926at2759"/>
<dbReference type="GeneID" id="27702755"/>
<dbReference type="VEuPathDB" id="FungiDB:Z519_09827"/>
<feature type="compositionally biased region" description="Basic residues" evidence="1">
    <location>
        <begin position="1401"/>
        <end position="1410"/>
    </location>
</feature>
<feature type="compositionally biased region" description="Acidic residues" evidence="1">
    <location>
        <begin position="1279"/>
        <end position="1290"/>
    </location>
</feature>
<feature type="compositionally biased region" description="Polar residues" evidence="1">
    <location>
        <begin position="1070"/>
        <end position="1091"/>
    </location>
</feature>
<name>A0A0D2EHW1_CLAB1</name>
<feature type="compositionally biased region" description="Polar residues" evidence="1">
    <location>
        <begin position="129"/>
        <end position="140"/>
    </location>
</feature>
<feature type="compositionally biased region" description="Basic and acidic residues" evidence="1">
    <location>
        <begin position="1051"/>
        <end position="1061"/>
    </location>
</feature>
<proteinExistence type="predicted"/>